<dbReference type="InterPro" id="IPR008040">
    <property type="entry name" value="Hydant_A_N"/>
</dbReference>
<evidence type="ECO:0000313" key="4">
    <source>
        <dbReference type="EMBL" id="MFC1572038.1"/>
    </source>
</evidence>
<gene>
    <name evidence="4" type="ORF">ACFL6M_00405</name>
</gene>
<dbReference type="InterPro" id="IPR049517">
    <property type="entry name" value="ACX-like_C"/>
</dbReference>
<evidence type="ECO:0000259" key="3">
    <source>
        <dbReference type="Pfam" id="PF19278"/>
    </source>
</evidence>
<feature type="domain" description="Hydantoinase A/oxoprolinase" evidence="1">
    <location>
        <begin position="206"/>
        <end position="493"/>
    </location>
</feature>
<name>A0ABV6YI87_UNCEI</name>
<evidence type="ECO:0000313" key="5">
    <source>
        <dbReference type="Proteomes" id="UP001593833"/>
    </source>
</evidence>
<dbReference type="PANTHER" id="PTHR11365">
    <property type="entry name" value="5-OXOPROLINASE RELATED"/>
    <property type="match status" value="1"/>
</dbReference>
<feature type="domain" description="Hydantoinase/oxoprolinase N-terminal" evidence="2">
    <location>
        <begin position="4"/>
        <end position="185"/>
    </location>
</feature>
<protein>
    <submittedName>
        <fullName evidence="4">Hydantoinase/oxoprolinase family protein</fullName>
    </submittedName>
</protein>
<dbReference type="Proteomes" id="UP001593833">
    <property type="component" value="Unassembled WGS sequence"/>
</dbReference>
<dbReference type="EMBL" id="JBHPKH010000002">
    <property type="protein sequence ID" value="MFC1572038.1"/>
    <property type="molecule type" value="Genomic_DNA"/>
</dbReference>
<accession>A0ABV6YI87</accession>
<dbReference type="Pfam" id="PF01968">
    <property type="entry name" value="Hydantoinase_A"/>
    <property type="match status" value="1"/>
</dbReference>
<evidence type="ECO:0000259" key="1">
    <source>
        <dbReference type="Pfam" id="PF01968"/>
    </source>
</evidence>
<dbReference type="Pfam" id="PF19278">
    <property type="entry name" value="Hydant_A_C"/>
    <property type="match status" value="1"/>
</dbReference>
<keyword evidence="5" id="KW-1185">Reference proteome</keyword>
<dbReference type="InterPro" id="IPR045079">
    <property type="entry name" value="Oxoprolinase-like"/>
</dbReference>
<dbReference type="Pfam" id="PF05378">
    <property type="entry name" value="Hydant_A_N"/>
    <property type="match status" value="1"/>
</dbReference>
<evidence type="ECO:0000259" key="2">
    <source>
        <dbReference type="Pfam" id="PF05378"/>
    </source>
</evidence>
<comment type="caution">
    <text evidence="4">The sequence shown here is derived from an EMBL/GenBank/DDBJ whole genome shotgun (WGS) entry which is preliminary data.</text>
</comment>
<sequence>MSLRIGIDVGGTFTDFLVTREGDEPRIFKVLSTPSDPSIGLLAGMKEIADSMGLSLKELGASVETIVHGTTVTTNAVLTHTGAKTGLLTTEGVRDALEMRRGIREEQYNNRYTNVPPLVPRYLRQPVQGRLDYSGKAVRPLNLDDVRRALDLFRAEKTEAVAICFMNSFANPEHEEQAAELVRRELPGAYLTSSSELLPSIRFYDRVSTTVLNSYVGPKLSHYLVNLKLRLKEIGFAGVLLIMQSNGGVMSPEVANRNAALTLLSGPAAGPRAGLGYAQIHGRNSCITVDMGGTSFDAALVRDGTPIVVTEGEINRYRIALPMLGIVTIGAGGGSIGWIDQGGLLRMGPQSAGADPGPACYGKGGTFPACTDADLTLGYLDPEFFAGGKMKLDKEAAERAITEKIAQPLGLPTLEAAAGMYRVINTNMAQGVREITIKRGYDPREFLMVVAGGAGPLHACMICQELEIPMFIVPRESSIFCAAGMLMSNLQHDFVRSAVSILDRIDSKALRTLVEEMITEGTELLTQESIAEDNRRFQLAFDCRYVKQYHEVSVPVSVDAINAMALAEIRSAFHAEHNRLYGYSLESEGTPIELINVRLRALGITEKPAYRAEDYAGEDPQSALKGERRIYVPDLGELRTAPVYDGHLTRCGNRIAGPAVIEQVNTTLLVSSAFDCVSDRYGSFAVYLKGRDDLASEALRETQEEVNTLEASGETAQ</sequence>
<organism evidence="4 5">
    <name type="scientific">Eiseniibacteriota bacterium</name>
    <dbReference type="NCBI Taxonomy" id="2212470"/>
    <lineage>
        <taxon>Bacteria</taxon>
        <taxon>Candidatus Eiseniibacteriota</taxon>
    </lineage>
</organism>
<dbReference type="InterPro" id="IPR002821">
    <property type="entry name" value="Hydantoinase_A"/>
</dbReference>
<reference evidence="4 5" key="1">
    <citation type="submission" date="2024-09" db="EMBL/GenBank/DDBJ databases">
        <authorList>
            <person name="D'Angelo T."/>
        </authorList>
    </citation>
    <scope>NUCLEOTIDE SEQUENCE [LARGE SCALE GENOMIC DNA]</scope>
    <source>
        <strain evidence="4">SAG AM-320-E07</strain>
    </source>
</reference>
<proteinExistence type="predicted"/>
<feature type="domain" description="Acetophenone carboxylase-like C-terminal" evidence="3">
    <location>
        <begin position="508"/>
        <end position="681"/>
    </location>
</feature>
<dbReference type="PANTHER" id="PTHR11365:SF23">
    <property type="entry name" value="HYPOTHETICAL 5-OXOPROLINASE (EUROFUNG)-RELATED"/>
    <property type="match status" value="1"/>
</dbReference>